<dbReference type="InterPro" id="IPR009100">
    <property type="entry name" value="AcylCoA_DH/oxidase_NM_dom_sf"/>
</dbReference>
<dbReference type="InterPro" id="IPR037069">
    <property type="entry name" value="AcylCoA_DH/ox_N_sf"/>
</dbReference>
<proteinExistence type="inferred from homology"/>
<evidence type="ECO:0000256" key="6">
    <source>
        <dbReference type="SAM" id="MobiDB-lite"/>
    </source>
</evidence>
<dbReference type="Gene3D" id="2.40.110.10">
    <property type="entry name" value="Butyryl-CoA Dehydrogenase, subunit A, domain 2"/>
    <property type="match status" value="1"/>
</dbReference>
<accession>A0A974ZVE4</accession>
<evidence type="ECO:0000313" key="10">
    <source>
        <dbReference type="EMBL" id="QSE91870.1"/>
    </source>
</evidence>
<dbReference type="PANTHER" id="PTHR43884">
    <property type="entry name" value="ACYL-COA DEHYDROGENASE"/>
    <property type="match status" value="1"/>
</dbReference>
<dbReference type="InterPro" id="IPR046373">
    <property type="entry name" value="Acyl-CoA_Oxase/DH_mid-dom_sf"/>
</dbReference>
<evidence type="ECO:0000313" key="11">
    <source>
        <dbReference type="Proteomes" id="UP000662986"/>
    </source>
</evidence>
<dbReference type="InterPro" id="IPR009075">
    <property type="entry name" value="AcylCo_DH/oxidase_C"/>
</dbReference>
<protein>
    <submittedName>
        <fullName evidence="10">Acyl-CoA dehydrogenase</fullName>
    </submittedName>
</protein>
<dbReference type="SUPFAM" id="SSF56645">
    <property type="entry name" value="Acyl-CoA dehydrogenase NM domain-like"/>
    <property type="match status" value="1"/>
</dbReference>
<keyword evidence="5" id="KW-0560">Oxidoreductase</keyword>
<evidence type="ECO:0000259" key="9">
    <source>
        <dbReference type="Pfam" id="PF02771"/>
    </source>
</evidence>
<evidence type="ECO:0000256" key="3">
    <source>
        <dbReference type="ARBA" id="ARBA00022630"/>
    </source>
</evidence>
<sequence length="435" mass="46537">MWCRATTPPSWNGSARSPAIFPTGWSRCTDSPRPTPHPHSTDSPHNTGDFAVDFRLPDDIEDFRASVSAFAAKTLAPGALARAHAPEFPWDVAAQMGQQGLLGLTIPEDKGGQGASLLAAVVAIQAVAAHCPRSADVVQAGNFGAIRTFAEYASPEQREKYLPNLLAGRSVIGLSMTEPEAGSAVTDLQTTAIRKDNGFVINGTKVFGTHSADASVYLVYVRFGPGVGGIGSVLIDAGTPGLTVGEPSMFMNGEHWCQLYFEDCFVPDAQVLLGEGGFKRQITGFNVERLGNASRSLAVGRYAFDTAVRHVTEREQFGRPLAEFQGLQWMFAERAVALESAQLLLHRAAAVGDGDLPTAYDTAVAKYAANEAGFGAADLAVQAMGGIGFSEESLVEYCFRRTRGWKIAGGSTEILKNRIAETVFDRRFSQRAGTR</sequence>
<keyword evidence="3 5" id="KW-0285">Flavoprotein</keyword>
<evidence type="ECO:0000259" key="7">
    <source>
        <dbReference type="Pfam" id="PF00441"/>
    </source>
</evidence>
<reference evidence="10 11" key="1">
    <citation type="journal article" date="2021" name="Microbiol. Resour. Announc.">
        <title>Complete Genome Sequences of Two Rhodococcus sp. Strains with Large and Linear Chromosomes, Isolated from Apple Rhizosphere.</title>
        <authorList>
            <person name="Benning S."/>
            <person name="Brugnone N."/>
            <person name="Siani R."/>
            <person name="Kublik S."/>
            <person name="Schloter M."/>
            <person name="Rad V."/>
        </authorList>
    </citation>
    <scope>NUCLEOTIDE SEQUENCE [LARGE SCALE GENOMIC DNA]</scope>
    <source>
        <strain evidence="10 11">R79</strain>
    </source>
</reference>
<evidence type="ECO:0000256" key="5">
    <source>
        <dbReference type="RuleBase" id="RU362125"/>
    </source>
</evidence>
<dbReference type="Gene3D" id="1.20.140.10">
    <property type="entry name" value="Butyryl-CoA Dehydrogenase, subunit A, domain 3"/>
    <property type="match status" value="1"/>
</dbReference>
<feature type="region of interest" description="Disordered" evidence="6">
    <location>
        <begin position="1"/>
        <end position="48"/>
    </location>
</feature>
<organism evidence="10 11">
    <name type="scientific">Rhodococcus pseudokoreensis</name>
    <dbReference type="NCBI Taxonomy" id="2811421"/>
    <lineage>
        <taxon>Bacteria</taxon>
        <taxon>Bacillati</taxon>
        <taxon>Actinomycetota</taxon>
        <taxon>Actinomycetes</taxon>
        <taxon>Mycobacteriales</taxon>
        <taxon>Nocardiaceae</taxon>
        <taxon>Rhodococcus</taxon>
    </lineage>
</organism>
<feature type="domain" description="Acyl-CoA dehydrogenase/oxidase C-terminal" evidence="7">
    <location>
        <begin position="276"/>
        <end position="423"/>
    </location>
</feature>
<keyword evidence="11" id="KW-1185">Reference proteome</keyword>
<feature type="domain" description="Acyl-CoA dehydrogenase/oxidase N-terminal" evidence="9">
    <location>
        <begin position="58"/>
        <end position="168"/>
    </location>
</feature>
<comment type="similarity">
    <text evidence="2 5">Belongs to the acyl-CoA dehydrogenase family.</text>
</comment>
<dbReference type="Gene3D" id="1.10.540.10">
    <property type="entry name" value="Acyl-CoA dehydrogenase/oxidase, N-terminal domain"/>
    <property type="match status" value="1"/>
</dbReference>
<dbReference type="Pfam" id="PF00441">
    <property type="entry name" value="Acyl-CoA_dh_1"/>
    <property type="match status" value="1"/>
</dbReference>
<dbReference type="InterPro" id="IPR036250">
    <property type="entry name" value="AcylCo_DH-like_C"/>
</dbReference>
<dbReference type="CDD" id="cd00567">
    <property type="entry name" value="ACAD"/>
    <property type="match status" value="1"/>
</dbReference>
<gene>
    <name evidence="10" type="ORF">JWS13_26150</name>
</gene>
<dbReference type="InterPro" id="IPR006091">
    <property type="entry name" value="Acyl-CoA_Oxase/DH_mid-dom"/>
</dbReference>
<evidence type="ECO:0000256" key="1">
    <source>
        <dbReference type="ARBA" id="ARBA00001974"/>
    </source>
</evidence>
<name>A0A974ZVE4_9NOCA</name>
<evidence type="ECO:0000256" key="4">
    <source>
        <dbReference type="ARBA" id="ARBA00022827"/>
    </source>
</evidence>
<reference evidence="10 11" key="2">
    <citation type="journal article" date="2022" name="Arch. Microbiol.">
        <title>Rhodococcus pseudokoreensis sp. nov. isolated from the rhizosphere of young M26 apple rootstocks.</title>
        <authorList>
            <person name="Kampfer P."/>
            <person name="Glaeser S.P."/>
            <person name="Blom J."/>
            <person name="Wolf J."/>
            <person name="Benning S."/>
            <person name="Schloter M."/>
            <person name="Neumann-Schaal M."/>
        </authorList>
    </citation>
    <scope>NUCLEOTIDE SEQUENCE [LARGE SCALE GENOMIC DNA]</scope>
    <source>
        <strain evidence="10 11">R79</strain>
    </source>
</reference>
<dbReference type="SUPFAM" id="SSF47203">
    <property type="entry name" value="Acyl-CoA dehydrogenase C-terminal domain-like"/>
    <property type="match status" value="1"/>
</dbReference>
<dbReference type="InterPro" id="IPR013786">
    <property type="entry name" value="AcylCoA_DH/ox_N"/>
</dbReference>
<evidence type="ECO:0000256" key="2">
    <source>
        <dbReference type="ARBA" id="ARBA00009347"/>
    </source>
</evidence>
<keyword evidence="4 5" id="KW-0274">FAD</keyword>
<dbReference type="EMBL" id="CP070619">
    <property type="protein sequence ID" value="QSE91870.1"/>
    <property type="molecule type" value="Genomic_DNA"/>
</dbReference>
<dbReference type="Pfam" id="PF02770">
    <property type="entry name" value="Acyl-CoA_dh_M"/>
    <property type="match status" value="1"/>
</dbReference>
<comment type="cofactor">
    <cofactor evidence="1 5">
        <name>FAD</name>
        <dbReference type="ChEBI" id="CHEBI:57692"/>
    </cofactor>
</comment>
<feature type="domain" description="Acyl-CoA oxidase/dehydrogenase middle" evidence="8">
    <location>
        <begin position="174"/>
        <end position="264"/>
    </location>
</feature>
<dbReference type="Pfam" id="PF02771">
    <property type="entry name" value="Acyl-CoA_dh_N"/>
    <property type="match status" value="1"/>
</dbReference>
<dbReference type="Proteomes" id="UP000662986">
    <property type="component" value="Chromosome"/>
</dbReference>
<dbReference type="PANTHER" id="PTHR43884:SF12">
    <property type="entry name" value="ISOVALERYL-COA DEHYDROGENASE, MITOCHONDRIAL-RELATED"/>
    <property type="match status" value="1"/>
</dbReference>
<evidence type="ECO:0000259" key="8">
    <source>
        <dbReference type="Pfam" id="PF02770"/>
    </source>
</evidence>